<dbReference type="Gene3D" id="3.40.50.150">
    <property type="entry name" value="Vaccinia Virus protein VP39"/>
    <property type="match status" value="1"/>
</dbReference>
<name>J7LN74_NARTA</name>
<dbReference type="Gene3D" id="1.10.1200.270">
    <property type="entry name" value="Methyltransferase, alpha-helical capping domain"/>
    <property type="match status" value="1"/>
</dbReference>
<proteinExistence type="evidence at transcript level"/>
<protein>
    <submittedName>
        <fullName evidence="3">Salicylic acid methyltransferase</fullName>
    </submittedName>
</protein>
<dbReference type="PANTHER" id="PTHR31009">
    <property type="entry name" value="S-ADENOSYL-L-METHIONINE:CARBOXYL METHYLTRANSFERASE FAMILY PROTEIN"/>
    <property type="match status" value="1"/>
</dbReference>
<dbReference type="InterPro" id="IPR042086">
    <property type="entry name" value="MeTrfase_capping"/>
</dbReference>
<reference evidence="3" key="1">
    <citation type="submission" date="2012-07" db="EMBL/GenBank/DDBJ databases">
        <title>Cloning and Expression Analysis of NtSAMT1 Gene from Narcissus tazetta var. chinensis.</title>
        <authorList>
            <person name="Lin J.-B."/>
            <person name="Dai Y.-M."/>
            <person name="Wang W.-Y."/>
            <person name="Zhou H."/>
        </authorList>
    </citation>
    <scope>NUCLEOTIDE SEQUENCE</scope>
</reference>
<sequence length="376" mass="42491">MKVEVDQIFHMVGGLGETSYATNSTFQEKAIFRAKTVVQRSIKEVYCTLKPETLIAADLGCSSGPTTFMVISEVMDVVHEICYDASYKLPELMFFLNDLPGNDFNTIFKSLPMYEKKVREKIGRDDVPFYVVGAPGSFYRRLFPEESVHFVHSSHSLHWLSQVPHGLEDDSGVPINKKNIYISETSPSCVFQSYLVQFQQDFSTFLKVRSKEIIPGGQMVVTILGRSNLNPSSGEVNYPFGLLSEALNSLVEEGILEEERVDAFDMPFYAPAMEEVKAVVENEGSFELQHFEAFELNMDLSDDCMNDFVADHTVSGEIFAKMFRAVMEPMLVSHFGDSLTIMDSLFSRYAQNVANHLKERKTKLVNFTFALKIKGK</sequence>
<keyword evidence="3" id="KW-0489">Methyltransferase</keyword>
<dbReference type="GO" id="GO:0008168">
    <property type="term" value="F:methyltransferase activity"/>
    <property type="evidence" value="ECO:0007669"/>
    <property type="project" value="UniProtKB-KW"/>
</dbReference>
<dbReference type="GO" id="GO:0046872">
    <property type="term" value="F:metal ion binding"/>
    <property type="evidence" value="ECO:0007669"/>
    <property type="project" value="UniProtKB-KW"/>
</dbReference>
<evidence type="ECO:0000313" key="3">
    <source>
        <dbReference type="EMBL" id="AFR23078.1"/>
    </source>
</evidence>
<evidence type="ECO:0000256" key="2">
    <source>
        <dbReference type="ARBA" id="ARBA00022842"/>
    </source>
</evidence>
<accession>J7LN74</accession>
<dbReference type="InterPro" id="IPR005299">
    <property type="entry name" value="MeTrfase_7"/>
</dbReference>
<dbReference type="InterPro" id="IPR029063">
    <property type="entry name" value="SAM-dependent_MTases_sf"/>
</dbReference>
<organism evidence="3">
    <name type="scientific">Narcissus tazetta subsp. chinensis</name>
    <dbReference type="NCBI Taxonomy" id="391288"/>
    <lineage>
        <taxon>Eukaryota</taxon>
        <taxon>Viridiplantae</taxon>
        <taxon>Streptophyta</taxon>
        <taxon>Embryophyta</taxon>
        <taxon>Tracheophyta</taxon>
        <taxon>Spermatophyta</taxon>
        <taxon>Magnoliopsida</taxon>
        <taxon>Liliopsida</taxon>
        <taxon>Asparagales</taxon>
        <taxon>Amaryllidaceae</taxon>
        <taxon>Amaryllidoideae</taxon>
        <taxon>Narcissus</taxon>
    </lineage>
</organism>
<keyword evidence="3" id="KW-0808">Transferase</keyword>
<dbReference type="SUPFAM" id="SSF53335">
    <property type="entry name" value="S-adenosyl-L-methionine-dependent methyltransferases"/>
    <property type="match status" value="1"/>
</dbReference>
<evidence type="ECO:0000256" key="1">
    <source>
        <dbReference type="ARBA" id="ARBA00022723"/>
    </source>
</evidence>
<dbReference type="Pfam" id="PF03492">
    <property type="entry name" value="Methyltransf_7"/>
    <property type="match status" value="1"/>
</dbReference>
<keyword evidence="1" id="KW-0479">Metal-binding</keyword>
<gene>
    <name evidence="3" type="primary">SAMT1</name>
</gene>
<dbReference type="GO" id="GO:0032259">
    <property type="term" value="P:methylation"/>
    <property type="evidence" value="ECO:0007669"/>
    <property type="project" value="UniProtKB-KW"/>
</dbReference>
<keyword evidence="2" id="KW-0460">Magnesium</keyword>
<dbReference type="EMBL" id="JX273470">
    <property type="protein sequence ID" value="AFR23078.1"/>
    <property type="molecule type" value="mRNA"/>
</dbReference>
<dbReference type="AlphaFoldDB" id="J7LN74"/>